<dbReference type="GO" id="GO:0052621">
    <property type="term" value="F:diguanylate cyclase activity"/>
    <property type="evidence" value="ECO:0007669"/>
    <property type="project" value="UniProtKB-EC"/>
</dbReference>
<dbReference type="InterPro" id="IPR029787">
    <property type="entry name" value="Nucleotide_cyclase"/>
</dbReference>
<reference evidence="6 7" key="1">
    <citation type="submission" date="2007-03" db="EMBL/GenBank/DDBJ databases">
        <authorList>
            <person name="Heidelberg J."/>
        </authorList>
    </citation>
    <scope>NUCLEOTIDE SEQUENCE [LARGE SCALE GENOMIC DNA]</scope>
    <source>
        <strain evidence="7">ATCC 39541 / Classical Ogawa 395 / O395</strain>
    </source>
</reference>
<evidence type="ECO:0000256" key="2">
    <source>
        <dbReference type="ARBA" id="ARBA00012528"/>
    </source>
</evidence>
<evidence type="ECO:0000313" key="6">
    <source>
        <dbReference type="EMBL" id="ABQ20777.1"/>
    </source>
</evidence>
<dbReference type="InterPro" id="IPR043128">
    <property type="entry name" value="Rev_trsase/Diguanyl_cyclase"/>
</dbReference>
<sequence length="443" mass="50183">MKVLPRVLLGLVAVTIVTVLLYWQFGSAKRVLIEPQHYAYFTTNDQTAGGTSTSALSLNGNTAKVDCELNASRYAWPYCGISIHLNPDPQRGLDLSDIHTIRLNVDLQGPAAEPAAMRLYLRNFNPIYSQLDDEYTHKYNGLEFVPGVGKGVIDIPIRSLQVMTWWLVDNRIAIEHSAPEFSNVNKIEFATGSASPLGQYQLTVHQVELIGDYVAGEKLFLAMLIMWAVAGAWLSALEIRRNRREVLRARMRQEHLQRLNHSLHEQNIKFVEMAHRDALTGAINRHGIRDWLQDQARLVRWQLNHVSVLFIDIDYFKQVNDVYGHSLGDDLLREFALVISREIRESDKLVRWGGEEFVVFCAQTTLEQAIELAERLRAKIADHSWIHGGAITCSLGIAQMGDERITETVSRADEALYRAKRLGRNRIEVHYGLMAKSSDGEKG</sequence>
<evidence type="ECO:0000259" key="5">
    <source>
        <dbReference type="PROSITE" id="PS50887"/>
    </source>
</evidence>
<dbReference type="eggNOG" id="COG3706">
    <property type="taxonomic scope" value="Bacteria"/>
</dbReference>
<comment type="catalytic activity">
    <reaction evidence="3">
        <text>2 GTP = 3',3'-c-di-GMP + 2 diphosphate</text>
        <dbReference type="Rhea" id="RHEA:24898"/>
        <dbReference type="ChEBI" id="CHEBI:33019"/>
        <dbReference type="ChEBI" id="CHEBI:37565"/>
        <dbReference type="ChEBI" id="CHEBI:58805"/>
        <dbReference type="EC" id="2.7.7.65"/>
    </reaction>
</comment>
<dbReference type="Pfam" id="PF00990">
    <property type="entry name" value="GGDEF"/>
    <property type="match status" value="1"/>
</dbReference>
<dbReference type="SUPFAM" id="SSF49785">
    <property type="entry name" value="Galactose-binding domain-like"/>
    <property type="match status" value="1"/>
</dbReference>
<dbReference type="GO" id="GO:0005886">
    <property type="term" value="C:plasma membrane"/>
    <property type="evidence" value="ECO:0007669"/>
    <property type="project" value="TreeGrafter"/>
</dbReference>
<organism evidence="6 7">
    <name type="scientific">Vibrio cholerae serotype O1 (strain ATCC 39541 / Classical Ogawa 395 / O395)</name>
    <dbReference type="NCBI Taxonomy" id="345073"/>
    <lineage>
        <taxon>Bacteria</taxon>
        <taxon>Pseudomonadati</taxon>
        <taxon>Pseudomonadota</taxon>
        <taxon>Gammaproteobacteria</taxon>
        <taxon>Vibrionales</taxon>
        <taxon>Vibrionaceae</taxon>
        <taxon>Vibrio</taxon>
    </lineage>
</organism>
<dbReference type="EC" id="2.7.7.65" evidence="2"/>
<name>A0A0H3AJP5_VIBC3</name>
<dbReference type="KEGG" id="vcr:VC395_1304"/>
<evidence type="ECO:0000256" key="3">
    <source>
        <dbReference type="ARBA" id="ARBA00034247"/>
    </source>
</evidence>
<keyword evidence="4" id="KW-1133">Transmembrane helix</keyword>
<dbReference type="EMBL" id="CP000627">
    <property type="protein sequence ID" value="ABQ20777.1"/>
    <property type="molecule type" value="Genomic_DNA"/>
</dbReference>
<protein>
    <recommendedName>
        <fullName evidence="2">diguanylate cyclase</fullName>
        <ecNumber evidence="2">2.7.7.65</ecNumber>
    </recommendedName>
</protein>
<comment type="cofactor">
    <cofactor evidence="1">
        <name>Mg(2+)</name>
        <dbReference type="ChEBI" id="CHEBI:18420"/>
    </cofactor>
</comment>
<dbReference type="AlphaFoldDB" id="A0A0H3AJP5"/>
<gene>
    <name evidence="6" type="ordered locus">VC0395_A0806</name>
</gene>
<dbReference type="FunFam" id="3.30.70.270:FF:000001">
    <property type="entry name" value="Diguanylate cyclase domain protein"/>
    <property type="match status" value="1"/>
</dbReference>
<dbReference type="GO" id="GO:0043709">
    <property type="term" value="P:cell adhesion involved in single-species biofilm formation"/>
    <property type="evidence" value="ECO:0007669"/>
    <property type="project" value="TreeGrafter"/>
</dbReference>
<keyword evidence="4" id="KW-0812">Transmembrane</keyword>
<dbReference type="InterPro" id="IPR000160">
    <property type="entry name" value="GGDEF_dom"/>
</dbReference>
<dbReference type="PROSITE" id="PS50887">
    <property type="entry name" value="GGDEF"/>
    <property type="match status" value="1"/>
</dbReference>
<feature type="domain" description="GGDEF" evidence="5">
    <location>
        <begin position="304"/>
        <end position="432"/>
    </location>
</feature>
<accession>A0A0H3AJP5</accession>
<dbReference type="NCBIfam" id="TIGR00254">
    <property type="entry name" value="GGDEF"/>
    <property type="match status" value="1"/>
</dbReference>
<dbReference type="OrthoDB" id="9803824at2"/>
<dbReference type="Proteomes" id="UP000000249">
    <property type="component" value="Chromosome 1"/>
</dbReference>
<dbReference type="PATRIC" id="fig|345073.21.peg.1269"/>
<dbReference type="KEGG" id="vco:VC0395_A0806"/>
<dbReference type="RefSeq" id="WP_000866470.1">
    <property type="nucleotide sequence ID" value="NC_009457.1"/>
</dbReference>
<proteinExistence type="predicted"/>
<evidence type="ECO:0000256" key="1">
    <source>
        <dbReference type="ARBA" id="ARBA00001946"/>
    </source>
</evidence>
<dbReference type="PANTHER" id="PTHR45138:SF9">
    <property type="entry name" value="DIGUANYLATE CYCLASE DGCM-RELATED"/>
    <property type="match status" value="1"/>
</dbReference>
<dbReference type="PANTHER" id="PTHR45138">
    <property type="entry name" value="REGULATORY COMPONENTS OF SENSORY TRANSDUCTION SYSTEM"/>
    <property type="match status" value="1"/>
</dbReference>
<keyword evidence="4" id="KW-0472">Membrane</keyword>
<dbReference type="Gene3D" id="3.30.70.270">
    <property type="match status" value="1"/>
</dbReference>
<dbReference type="InterPro" id="IPR008979">
    <property type="entry name" value="Galactose-bd-like_sf"/>
</dbReference>
<dbReference type="SMART" id="SM00267">
    <property type="entry name" value="GGDEF"/>
    <property type="match status" value="1"/>
</dbReference>
<dbReference type="GO" id="GO:1902201">
    <property type="term" value="P:negative regulation of bacterial-type flagellum-dependent cell motility"/>
    <property type="evidence" value="ECO:0007669"/>
    <property type="project" value="TreeGrafter"/>
</dbReference>
<feature type="transmembrane region" description="Helical" evidence="4">
    <location>
        <begin position="7"/>
        <end position="25"/>
    </location>
</feature>
<dbReference type="SUPFAM" id="SSF55073">
    <property type="entry name" value="Nucleotide cyclase"/>
    <property type="match status" value="1"/>
</dbReference>
<evidence type="ECO:0000313" key="7">
    <source>
        <dbReference type="Proteomes" id="UP000000249"/>
    </source>
</evidence>
<evidence type="ECO:0000256" key="4">
    <source>
        <dbReference type="SAM" id="Phobius"/>
    </source>
</evidence>
<dbReference type="CDD" id="cd01949">
    <property type="entry name" value="GGDEF"/>
    <property type="match status" value="1"/>
</dbReference>
<dbReference type="InterPro" id="IPR050469">
    <property type="entry name" value="Diguanylate_Cyclase"/>
</dbReference>